<dbReference type="CDD" id="cd00174">
    <property type="entry name" value="SH3"/>
    <property type="match status" value="1"/>
</dbReference>
<accession>A0A9P6QPC7</accession>
<sequence length="293" mass="31781">MTETVWAIHNFEAEADDEISFHIDEPIIVLQKDELYQDGWWEGINSRGETGLFPQNYTVKTPPEKTQTVALNVYNGGDSSALASSGMAKYGTIGSATISKANTASNPNNHIQYGLDNNNSNSSRMMGQQQQQQSSHSSNISNALNNMHIHQNPAIASPPMGAGSRSTYGGAPSNIGSTGGVPNSKVLAQTVEESLNEPQLAGHPASWSIEQVAYWLRWCGFDSVIGSFIDNEISGAILLELNLNNLKELDINSFGKRFNIMNAITSLKQITKGEQSSKNLYGVMSNPTSMYGM</sequence>
<evidence type="ECO:0000256" key="3">
    <source>
        <dbReference type="SAM" id="MobiDB-lite"/>
    </source>
</evidence>
<feature type="region of interest" description="Disordered" evidence="3">
    <location>
        <begin position="115"/>
        <end position="138"/>
    </location>
</feature>
<dbReference type="SUPFAM" id="SSF47769">
    <property type="entry name" value="SAM/Pointed domain"/>
    <property type="match status" value="1"/>
</dbReference>
<evidence type="ECO:0000259" key="4">
    <source>
        <dbReference type="PROSITE" id="PS50002"/>
    </source>
</evidence>
<keyword evidence="1 2" id="KW-0728">SH3 domain</keyword>
<evidence type="ECO:0000313" key="7">
    <source>
        <dbReference type="Proteomes" id="UP000823405"/>
    </source>
</evidence>
<evidence type="ECO:0000256" key="1">
    <source>
        <dbReference type="ARBA" id="ARBA00022443"/>
    </source>
</evidence>
<dbReference type="Gene3D" id="1.10.150.50">
    <property type="entry name" value="Transcription Factor, Ets-1"/>
    <property type="match status" value="1"/>
</dbReference>
<evidence type="ECO:0000313" key="6">
    <source>
        <dbReference type="EMBL" id="KAG0284006.1"/>
    </source>
</evidence>
<dbReference type="InterPro" id="IPR013761">
    <property type="entry name" value="SAM/pointed_sf"/>
</dbReference>
<dbReference type="PRINTS" id="PR00452">
    <property type="entry name" value="SH3DOMAIN"/>
</dbReference>
<feature type="domain" description="SH3" evidence="4">
    <location>
        <begin position="1"/>
        <end position="63"/>
    </location>
</feature>
<dbReference type="PROSITE" id="PS50002">
    <property type="entry name" value="SH3"/>
    <property type="match status" value="1"/>
</dbReference>
<dbReference type="PROSITE" id="PS50105">
    <property type="entry name" value="SAM_DOMAIN"/>
    <property type="match status" value="1"/>
</dbReference>
<reference evidence="6" key="1">
    <citation type="journal article" date="2020" name="Fungal Divers.">
        <title>Resolving the Mortierellaceae phylogeny through synthesis of multi-gene phylogenetics and phylogenomics.</title>
        <authorList>
            <person name="Vandepol N."/>
            <person name="Liber J."/>
            <person name="Desiro A."/>
            <person name="Na H."/>
            <person name="Kennedy M."/>
            <person name="Barry K."/>
            <person name="Grigoriev I.V."/>
            <person name="Miller A.N."/>
            <person name="O'Donnell K."/>
            <person name="Stajich J.E."/>
            <person name="Bonito G."/>
        </authorList>
    </citation>
    <scope>NUCLEOTIDE SEQUENCE</scope>
    <source>
        <strain evidence="6">NVP60</strain>
    </source>
</reference>
<dbReference type="OrthoDB" id="2435598at2759"/>
<dbReference type="PANTHER" id="PTHR45827:SF1">
    <property type="entry name" value="SORTING NEXIN"/>
    <property type="match status" value="1"/>
</dbReference>
<keyword evidence="7" id="KW-1185">Reference proteome</keyword>
<comment type="caution">
    <text evidence="6">The sequence shown here is derived from an EMBL/GenBank/DDBJ whole genome shotgun (WGS) entry which is preliminary data.</text>
</comment>
<evidence type="ECO:0000259" key="5">
    <source>
        <dbReference type="PROSITE" id="PS50105"/>
    </source>
</evidence>
<dbReference type="Pfam" id="PF14604">
    <property type="entry name" value="SH3_9"/>
    <property type="match status" value="1"/>
</dbReference>
<dbReference type="Proteomes" id="UP000823405">
    <property type="component" value="Unassembled WGS sequence"/>
</dbReference>
<dbReference type="GO" id="GO:0031410">
    <property type="term" value="C:cytoplasmic vesicle"/>
    <property type="evidence" value="ECO:0007669"/>
    <property type="project" value="TreeGrafter"/>
</dbReference>
<dbReference type="EMBL" id="JAAAIN010003787">
    <property type="protein sequence ID" value="KAG0284006.1"/>
    <property type="molecule type" value="Genomic_DNA"/>
</dbReference>
<dbReference type="PANTHER" id="PTHR45827">
    <property type="entry name" value="SORTING NEXIN"/>
    <property type="match status" value="1"/>
</dbReference>
<dbReference type="Gene3D" id="2.30.30.40">
    <property type="entry name" value="SH3 Domains"/>
    <property type="match status" value="1"/>
</dbReference>
<gene>
    <name evidence="6" type="primary">BOI2_3</name>
    <name evidence="6" type="ORF">BGZ97_008325</name>
</gene>
<dbReference type="SUPFAM" id="SSF50044">
    <property type="entry name" value="SH3-domain"/>
    <property type="match status" value="1"/>
</dbReference>
<feature type="domain" description="SAM" evidence="5">
    <location>
        <begin position="207"/>
        <end position="270"/>
    </location>
</feature>
<proteinExistence type="predicted"/>
<dbReference type="InterPro" id="IPR036028">
    <property type="entry name" value="SH3-like_dom_sf"/>
</dbReference>
<dbReference type="GO" id="GO:0097320">
    <property type="term" value="P:plasma membrane tubulation"/>
    <property type="evidence" value="ECO:0007669"/>
    <property type="project" value="TreeGrafter"/>
</dbReference>
<dbReference type="InterPro" id="IPR001452">
    <property type="entry name" value="SH3_domain"/>
</dbReference>
<dbReference type="AlphaFoldDB" id="A0A9P6QPC7"/>
<dbReference type="SMART" id="SM00454">
    <property type="entry name" value="SAM"/>
    <property type="match status" value="1"/>
</dbReference>
<name>A0A9P6QPC7_9FUNG</name>
<dbReference type="InterPro" id="IPR001660">
    <property type="entry name" value="SAM"/>
</dbReference>
<dbReference type="GO" id="GO:0035091">
    <property type="term" value="F:phosphatidylinositol binding"/>
    <property type="evidence" value="ECO:0007669"/>
    <property type="project" value="TreeGrafter"/>
</dbReference>
<dbReference type="GO" id="GO:0006897">
    <property type="term" value="P:endocytosis"/>
    <property type="evidence" value="ECO:0007669"/>
    <property type="project" value="TreeGrafter"/>
</dbReference>
<feature type="compositionally biased region" description="Low complexity" evidence="3">
    <location>
        <begin position="117"/>
        <end position="138"/>
    </location>
</feature>
<organism evidence="6 7">
    <name type="scientific">Linnemannia gamsii</name>
    <dbReference type="NCBI Taxonomy" id="64522"/>
    <lineage>
        <taxon>Eukaryota</taxon>
        <taxon>Fungi</taxon>
        <taxon>Fungi incertae sedis</taxon>
        <taxon>Mucoromycota</taxon>
        <taxon>Mortierellomycotina</taxon>
        <taxon>Mortierellomycetes</taxon>
        <taxon>Mortierellales</taxon>
        <taxon>Mortierellaceae</taxon>
        <taxon>Linnemannia</taxon>
    </lineage>
</organism>
<evidence type="ECO:0000256" key="2">
    <source>
        <dbReference type="PROSITE-ProRule" id="PRU00192"/>
    </source>
</evidence>
<feature type="non-terminal residue" evidence="6">
    <location>
        <position position="293"/>
    </location>
</feature>
<dbReference type="Pfam" id="PF07647">
    <property type="entry name" value="SAM_2"/>
    <property type="match status" value="1"/>
</dbReference>
<dbReference type="SMART" id="SM00326">
    <property type="entry name" value="SH3"/>
    <property type="match status" value="1"/>
</dbReference>
<protein>
    <submittedName>
        <fullName evidence="6">Polar growth protein</fullName>
    </submittedName>
</protein>
<dbReference type="GO" id="GO:0005886">
    <property type="term" value="C:plasma membrane"/>
    <property type="evidence" value="ECO:0007669"/>
    <property type="project" value="TreeGrafter"/>
</dbReference>
<dbReference type="GO" id="GO:0016197">
    <property type="term" value="P:endosomal transport"/>
    <property type="evidence" value="ECO:0007669"/>
    <property type="project" value="TreeGrafter"/>
</dbReference>